<reference evidence="5" key="2">
    <citation type="submission" date="2020-02" db="EMBL/GenBank/DDBJ databases">
        <authorList>
            <person name="Studholme D.J."/>
        </authorList>
    </citation>
    <scope>NUCLEOTIDE SEQUENCE</scope>
    <source>
        <strain evidence="5">00238/432</strain>
    </source>
</reference>
<evidence type="ECO:0000313" key="5">
    <source>
        <dbReference type="EMBL" id="KAF4317744.1"/>
    </source>
</evidence>
<accession>A0A8J4S3V3</accession>
<keyword evidence="3" id="KW-0472">Membrane</keyword>
<dbReference type="InterPro" id="IPR014710">
    <property type="entry name" value="RmlC-like_jellyroll"/>
</dbReference>
<dbReference type="SUPFAM" id="SSF81324">
    <property type="entry name" value="Voltage-gated potassium channels"/>
    <property type="match status" value="1"/>
</dbReference>
<evidence type="ECO:0000256" key="1">
    <source>
        <dbReference type="ARBA" id="ARBA00023286"/>
    </source>
</evidence>
<dbReference type="InterPro" id="IPR018490">
    <property type="entry name" value="cNMP-bd_dom_sf"/>
</dbReference>
<feature type="domain" description="Cyclic nucleotide-binding" evidence="4">
    <location>
        <begin position="788"/>
        <end position="881"/>
    </location>
</feature>
<evidence type="ECO:0000256" key="2">
    <source>
        <dbReference type="SAM" id="MobiDB-lite"/>
    </source>
</evidence>
<dbReference type="InterPro" id="IPR000595">
    <property type="entry name" value="cNMP-bd_dom"/>
</dbReference>
<dbReference type="Gene3D" id="1.10.287.630">
    <property type="entry name" value="Helix hairpin bin"/>
    <property type="match status" value="3"/>
</dbReference>
<sequence length="980" mass="111957">MEYARSLYYAVGVLGSPGKSVEPVSDVQLIAALLLMLSGFLITAIVVDNVQKRFTASAFEQKEFFAVSTQIQLFLRRQNAPLAIHHRVKSFLDYWWSSHRGAIIGELLADLPRPVRLDVLRSICLPVLQTLALLQGVRTVRDQLEEVMVENAKFILYGQVMFQACFPLEGQHENADALMVFLELSLVVDMYIRSRLGFYDKKTTFGENHWLPHEHLEHGPHILQYMASLYWSFGLMSASSEPEFPKTTAQCVFSVITMTTGFFLFAYVIGNFTDIIELTSSETREFNAKMGAVRQMLNHFQLPEALQERLKTFYLFKRFHTITQEHILVHCLPPSLLTDIRLVHLKRMIEKVEFLSGMEGSVTRMLVSQFTQVLISRGEYVCKLGEKSSDMFFVLTGVLDVLLPLGVGNNATGANDSSQKVSGKKITPKNGAPTKLWRLGIRGASSRASIQRTSACEHLRKVNEISAGSYFGENGLFTNGRRNAYIQAQTSCILYKLSRESLELVFDRYPEWKEKVMRIVNIHREQTRLIQMSRDEQRRGTDATTEFHFRPWLKLFRCLKIFNVVSYLDELNRRSVVYEVTRFWYICLLYLLMIYWATCSYLAVSQEVGFGTEWDAWLPSVELEISDPSNPSSAQLARRFLRGLFFATTTFVKKARNLAPDTASLYAFNITLSFVGLITMSFVIGELASLFISFIGLEVDFRKNHIAIELYLARLHISDRLKTRAHAFMTSFWSSHAGVNYEDILNEMPRPIRTACVLHVSKEPVDWFIRKIISPVCWESSDELEAFRHSLVERLHFEGYPSNEGVIVEGSITRAMYFVLRGHLRLHSRSLLAMTRPILLRHGDFFGERGLLSSAISAFTVRTVRSCDLLSLNSEALVEIMHKHAFSHFAIKLCECTYEHLKLKNIVACSKMDMEKHWGADCYTAFSPLLQIIMPTDPLNWSASFRLTSKTVLLNGDGDGSDSSRKYVHDQDDDEIESLE</sequence>
<feature type="transmembrane region" description="Helical" evidence="3">
    <location>
        <begin position="666"/>
        <end position="695"/>
    </location>
</feature>
<dbReference type="AlphaFoldDB" id="A0A8J4S3V3"/>
<feature type="transmembrane region" description="Helical" evidence="3">
    <location>
        <begin position="27"/>
        <end position="47"/>
    </location>
</feature>
<name>A0A8J4S3V3_9STRA</name>
<evidence type="ECO:0000256" key="3">
    <source>
        <dbReference type="SAM" id="Phobius"/>
    </source>
</evidence>
<dbReference type="Pfam" id="PF00027">
    <property type="entry name" value="cNMP_binding"/>
    <property type="match status" value="2"/>
</dbReference>
<dbReference type="SUPFAM" id="SSF51206">
    <property type="entry name" value="cAMP-binding domain-like"/>
    <property type="match status" value="2"/>
</dbReference>
<dbReference type="GO" id="GO:0005221">
    <property type="term" value="F:intracellularly cyclic nucleotide-activated monoatomic cation channel activity"/>
    <property type="evidence" value="ECO:0007669"/>
    <property type="project" value="InterPro"/>
</dbReference>
<keyword evidence="3" id="KW-1133">Transmembrane helix</keyword>
<keyword evidence="3" id="KW-0812">Transmembrane</keyword>
<dbReference type="InterPro" id="IPR050866">
    <property type="entry name" value="CNG_cation_channel"/>
</dbReference>
<dbReference type="Gene3D" id="2.60.120.10">
    <property type="entry name" value="Jelly Rolls"/>
    <property type="match status" value="2"/>
</dbReference>
<keyword evidence="1" id="KW-0407">Ion channel</keyword>
<feature type="region of interest" description="Disordered" evidence="2">
    <location>
        <begin position="958"/>
        <end position="980"/>
    </location>
</feature>
<feature type="compositionally biased region" description="Acidic residues" evidence="2">
    <location>
        <begin position="971"/>
        <end position="980"/>
    </location>
</feature>
<proteinExistence type="predicted"/>
<dbReference type="PROSITE" id="PS50042">
    <property type="entry name" value="CNMP_BINDING_3"/>
    <property type="match status" value="2"/>
</dbReference>
<dbReference type="PANTHER" id="PTHR45638">
    <property type="entry name" value="CYCLIC NUCLEOTIDE-GATED CATION CHANNEL SUBUNIT A"/>
    <property type="match status" value="1"/>
</dbReference>
<feature type="domain" description="Cyclic nucleotide-binding" evidence="4">
    <location>
        <begin position="354"/>
        <end position="506"/>
    </location>
</feature>
<dbReference type="Gene3D" id="1.10.287.70">
    <property type="match status" value="1"/>
</dbReference>
<feature type="transmembrane region" description="Helical" evidence="3">
    <location>
        <begin position="583"/>
        <end position="604"/>
    </location>
</feature>
<evidence type="ECO:0000313" key="6">
    <source>
        <dbReference type="Proteomes" id="UP000702964"/>
    </source>
</evidence>
<protein>
    <recommendedName>
        <fullName evidence="4">Cyclic nucleotide-binding domain-containing protein</fullName>
    </recommendedName>
</protein>
<dbReference type="GO" id="GO:0044877">
    <property type="term" value="F:protein-containing complex binding"/>
    <property type="evidence" value="ECO:0007669"/>
    <property type="project" value="TreeGrafter"/>
</dbReference>
<dbReference type="CDD" id="cd00038">
    <property type="entry name" value="CAP_ED"/>
    <property type="match status" value="2"/>
</dbReference>
<keyword evidence="1" id="KW-0406">Ion transport</keyword>
<dbReference type="PANTHER" id="PTHR45638:SF11">
    <property type="entry name" value="CYCLIC NUCLEOTIDE-GATED CATION CHANNEL SUBUNIT A"/>
    <property type="match status" value="1"/>
</dbReference>
<gene>
    <name evidence="5" type="ORF">G195_008968</name>
</gene>
<keyword evidence="1" id="KW-0813">Transport</keyword>
<keyword evidence="1" id="KW-1071">Ligand-gated ion channel</keyword>
<reference evidence="5" key="1">
    <citation type="journal article" date="2015" name="Genom Data">
        <title>Draft genome sequences of Phytophthora kernoviae and Phytophthora ramorum lineage EU2 from Scotland.</title>
        <authorList>
            <person name="Sambles C."/>
            <person name="Schlenzig A."/>
            <person name="O'Neill P."/>
            <person name="Grant M."/>
            <person name="Studholme D.J."/>
        </authorList>
    </citation>
    <scope>NUCLEOTIDE SEQUENCE</scope>
    <source>
        <strain evidence="5">00238/432</strain>
    </source>
</reference>
<dbReference type="EMBL" id="AOFI03000359">
    <property type="protein sequence ID" value="KAF4317744.1"/>
    <property type="molecule type" value="Genomic_DNA"/>
</dbReference>
<dbReference type="Proteomes" id="UP000702964">
    <property type="component" value="Unassembled WGS sequence"/>
</dbReference>
<organism evidence="5 6">
    <name type="scientific">Phytophthora kernoviae 00238/432</name>
    <dbReference type="NCBI Taxonomy" id="1284355"/>
    <lineage>
        <taxon>Eukaryota</taxon>
        <taxon>Sar</taxon>
        <taxon>Stramenopiles</taxon>
        <taxon>Oomycota</taxon>
        <taxon>Peronosporomycetes</taxon>
        <taxon>Peronosporales</taxon>
        <taxon>Peronosporaceae</taxon>
        <taxon>Phytophthora</taxon>
    </lineage>
</organism>
<comment type="caution">
    <text evidence="5">The sequence shown here is derived from an EMBL/GenBank/DDBJ whole genome shotgun (WGS) entry which is preliminary data.</text>
</comment>
<feature type="transmembrane region" description="Helical" evidence="3">
    <location>
        <begin position="252"/>
        <end position="270"/>
    </location>
</feature>
<evidence type="ECO:0000259" key="4">
    <source>
        <dbReference type="PROSITE" id="PS50042"/>
    </source>
</evidence>